<comment type="function">
    <text evidence="3">Required for dimerization of active 70S ribosomes into 100S ribosomes in stationary phase; 100S ribosomes are translationally inactive and sometimes present during exponential growth.</text>
</comment>
<feature type="domain" description="Sigma 54 modulation/S30EA ribosomal protein C-terminal" evidence="4">
    <location>
        <begin position="138"/>
        <end position="191"/>
    </location>
</feature>
<dbReference type="InterPro" id="IPR036567">
    <property type="entry name" value="RHF-like"/>
</dbReference>
<sequence>MDYIVRGNNVVVTDALREYVEKRLAKLERYLISNDTSEAHVSLTVQGNKDQHKVEVTIPFPGLLLRAEDQGEDMYASIDLVVEKLERQVRKYKTRIHRKARQEGSLRSQYMEEALAAYSAVAATAVEEDWDASAVSDVEIVRTKRFQFKPMGMDEAVLQMDMLSHNFFVFENAETDEVNVVYRRKDGKYGLITPE</sequence>
<dbReference type="OrthoDB" id="9794975at2"/>
<dbReference type="Pfam" id="PF02482">
    <property type="entry name" value="Ribosomal_S30AE"/>
    <property type="match status" value="1"/>
</dbReference>
<evidence type="ECO:0000256" key="3">
    <source>
        <dbReference type="HAMAP-Rule" id="MF_00839"/>
    </source>
</evidence>
<evidence type="ECO:0000256" key="1">
    <source>
        <dbReference type="ARBA" id="ARBA00022490"/>
    </source>
</evidence>
<evidence type="ECO:0000313" key="6">
    <source>
        <dbReference type="Proteomes" id="UP000294746"/>
    </source>
</evidence>
<dbReference type="AlphaFoldDB" id="A0A4V2SYD3"/>
<proteinExistence type="inferred from homology"/>
<keyword evidence="2 3" id="KW-0810">Translation regulation</keyword>
<keyword evidence="1 3" id="KW-0963">Cytoplasm</keyword>
<comment type="similarity">
    <text evidence="3">Belongs to the HPF/YfiA ribosome-associated protein family. Long HPF subfamily.</text>
</comment>
<dbReference type="GO" id="GO:0022627">
    <property type="term" value="C:cytosolic small ribosomal subunit"/>
    <property type="evidence" value="ECO:0007669"/>
    <property type="project" value="TreeGrafter"/>
</dbReference>
<dbReference type="SUPFAM" id="SSF69754">
    <property type="entry name" value="Ribosome binding protein Y (YfiA homologue)"/>
    <property type="match status" value="1"/>
</dbReference>
<accession>A0A4V2SYD3</accession>
<dbReference type="Pfam" id="PF16321">
    <property type="entry name" value="Ribosom_S30AE_C"/>
    <property type="match status" value="1"/>
</dbReference>
<dbReference type="NCBIfam" id="TIGR00741">
    <property type="entry name" value="yfiA"/>
    <property type="match status" value="1"/>
</dbReference>
<dbReference type="PANTHER" id="PTHR33231:SF1">
    <property type="entry name" value="30S RIBOSOMAL PROTEIN"/>
    <property type="match status" value="1"/>
</dbReference>
<comment type="caution">
    <text evidence="5">The sequence shown here is derived from an EMBL/GenBank/DDBJ whole genome shotgun (WGS) entry which is preliminary data.</text>
</comment>
<reference evidence="5 6" key="1">
    <citation type="submission" date="2019-03" db="EMBL/GenBank/DDBJ databases">
        <title>Genomic Encyclopedia of Type Strains, Phase IV (KMG-IV): sequencing the most valuable type-strain genomes for metagenomic binning, comparative biology and taxonomic classification.</title>
        <authorList>
            <person name="Goeker M."/>
        </authorList>
    </citation>
    <scope>NUCLEOTIDE SEQUENCE [LARGE SCALE GENOMIC DNA]</scope>
    <source>
        <strain evidence="5 6">DSM 46831</strain>
    </source>
</reference>
<dbReference type="RefSeq" id="WP_131848200.1">
    <property type="nucleotide sequence ID" value="NZ_SLXV01000007.1"/>
</dbReference>
<evidence type="ECO:0000259" key="4">
    <source>
        <dbReference type="Pfam" id="PF16321"/>
    </source>
</evidence>
<dbReference type="EMBL" id="SLXV01000007">
    <property type="protein sequence ID" value="TCP69642.1"/>
    <property type="molecule type" value="Genomic_DNA"/>
</dbReference>
<keyword evidence="6" id="KW-1185">Reference proteome</keyword>
<dbReference type="InterPro" id="IPR038416">
    <property type="entry name" value="Ribosom_S30AE_C_sf"/>
</dbReference>
<dbReference type="GO" id="GO:0045900">
    <property type="term" value="P:negative regulation of translational elongation"/>
    <property type="evidence" value="ECO:0007669"/>
    <property type="project" value="TreeGrafter"/>
</dbReference>
<dbReference type="FunFam" id="3.30.505.50:FF:000001">
    <property type="entry name" value="Ribosome hibernation promoting factor"/>
    <property type="match status" value="1"/>
</dbReference>
<gene>
    <name evidence="3" type="primary">hpf</name>
    <name evidence="5" type="ORF">EDD57_10780</name>
</gene>
<dbReference type="Gene3D" id="3.30.505.50">
    <property type="entry name" value="Sigma 54 modulation/S30EA ribosomal protein, C-terminal domain"/>
    <property type="match status" value="1"/>
</dbReference>
<evidence type="ECO:0000256" key="2">
    <source>
        <dbReference type="ARBA" id="ARBA00022845"/>
    </source>
</evidence>
<dbReference type="Gene3D" id="3.30.160.100">
    <property type="entry name" value="Ribosome hibernation promotion factor-like"/>
    <property type="match status" value="1"/>
</dbReference>
<comment type="subcellular location">
    <subcellularLocation>
        <location evidence="3">Cytoplasm</location>
    </subcellularLocation>
</comment>
<dbReference type="InterPro" id="IPR032528">
    <property type="entry name" value="Ribosom_S30AE_C"/>
</dbReference>
<dbReference type="PANTHER" id="PTHR33231">
    <property type="entry name" value="30S RIBOSOMAL PROTEIN"/>
    <property type="match status" value="1"/>
</dbReference>
<dbReference type="InterPro" id="IPR003489">
    <property type="entry name" value="RHF/RaiA"/>
</dbReference>
<dbReference type="HAMAP" id="MF_00839">
    <property type="entry name" value="HPF"/>
    <property type="match status" value="1"/>
</dbReference>
<organism evidence="5 6">
    <name type="scientific">Baia soyae</name>
    <dbReference type="NCBI Taxonomy" id="1544746"/>
    <lineage>
        <taxon>Bacteria</taxon>
        <taxon>Bacillati</taxon>
        <taxon>Bacillota</taxon>
        <taxon>Bacilli</taxon>
        <taxon>Bacillales</taxon>
        <taxon>Thermoactinomycetaceae</taxon>
        <taxon>Baia</taxon>
    </lineage>
</organism>
<dbReference type="InterPro" id="IPR050574">
    <property type="entry name" value="HPF/YfiA_ribosome-assoc"/>
</dbReference>
<dbReference type="InterPro" id="IPR034694">
    <property type="entry name" value="HPF_long/plastid"/>
</dbReference>
<protein>
    <recommendedName>
        <fullName evidence="3">Ribosome hibernation promoting factor</fullName>
        <shortName evidence="3">HPF</shortName>
    </recommendedName>
</protein>
<dbReference type="CDD" id="cd00552">
    <property type="entry name" value="RaiA"/>
    <property type="match status" value="1"/>
</dbReference>
<comment type="subunit">
    <text evidence="3">Interacts with 100S ribosomes.</text>
</comment>
<name>A0A4V2SYD3_9BACL</name>
<dbReference type="GO" id="GO:0043024">
    <property type="term" value="F:ribosomal small subunit binding"/>
    <property type="evidence" value="ECO:0007669"/>
    <property type="project" value="TreeGrafter"/>
</dbReference>
<evidence type="ECO:0000313" key="5">
    <source>
        <dbReference type="EMBL" id="TCP69642.1"/>
    </source>
</evidence>
<dbReference type="Proteomes" id="UP000294746">
    <property type="component" value="Unassembled WGS sequence"/>
</dbReference>